<sequence length="178" mass="20484">MRNTIKTIGKNVKITQSDEQGKVEKLIVPIADIPNRVNEGEWDDNPSLALLLINEYWKKGNFNNADLILSYRCVIAVVFLLHCVMTNGQAYYTHRNYHLPVYLMTERMGMQNNIEGAFYERESKSVAEKHILTFYQNMLEGSDKGLKLSSMGQKTLSELHDLFIDDVLNEYVKPVTVH</sequence>
<reference evidence="1 3" key="1">
    <citation type="submission" date="2019-03" db="EMBL/GenBank/DDBJ databases">
        <title>Long-read sequencing reveals hyperdense prophage content in a complex bacterial symbiont genome.</title>
        <authorList>
            <person name="Frost C.L."/>
            <person name="Siozios S."/>
            <person name="Nadal-Jimenez P."/>
            <person name="Brockhurst M.A."/>
            <person name="King K.C."/>
            <person name="Darby A.C."/>
            <person name="Hurst G.D.D."/>
        </authorList>
    </citation>
    <scope>NUCLEOTIDE SEQUENCE [LARGE SCALE GENOMIC DNA]</scope>
    <source>
        <strain evidence="1 3">FIN</strain>
    </source>
</reference>
<evidence type="ECO:0000313" key="1">
    <source>
        <dbReference type="EMBL" id="QBY42170.1"/>
    </source>
</evidence>
<accession>A0A4P7KUK0</accession>
<dbReference type="GeneID" id="96875976"/>
<dbReference type="RefSeq" id="WP_026823228.1">
    <property type="nucleotide sequence ID" value="NZ_CP038613.1"/>
</dbReference>
<evidence type="ECO:0000313" key="2">
    <source>
        <dbReference type="EMBL" id="WGM06334.1"/>
    </source>
</evidence>
<evidence type="ECO:0008006" key="5">
    <source>
        <dbReference type="Google" id="ProtNLM"/>
    </source>
</evidence>
<dbReference type="Proteomes" id="UP001177592">
    <property type="component" value="Chromosome"/>
</dbReference>
<evidence type="ECO:0000313" key="4">
    <source>
        <dbReference type="Proteomes" id="UP001177592"/>
    </source>
</evidence>
<dbReference type="EMBL" id="CP123523">
    <property type="protein sequence ID" value="WGM06334.1"/>
    <property type="molecule type" value="Genomic_DNA"/>
</dbReference>
<evidence type="ECO:0000313" key="3">
    <source>
        <dbReference type="Proteomes" id="UP000295134"/>
    </source>
</evidence>
<dbReference type="EMBL" id="CP038613">
    <property type="protein sequence ID" value="QBY42170.1"/>
    <property type="molecule type" value="Genomic_DNA"/>
</dbReference>
<dbReference type="AlphaFoldDB" id="A0A4P7KUK0"/>
<keyword evidence="4" id="KW-1185">Reference proteome</keyword>
<organism evidence="1 3">
    <name type="scientific">Arsenophonus nasoniae</name>
    <name type="common">son-killer infecting Nasonia vitripennis</name>
    <dbReference type="NCBI Taxonomy" id="638"/>
    <lineage>
        <taxon>Bacteria</taxon>
        <taxon>Pseudomonadati</taxon>
        <taxon>Pseudomonadota</taxon>
        <taxon>Gammaproteobacteria</taxon>
        <taxon>Enterobacterales</taxon>
        <taxon>Morganellaceae</taxon>
        <taxon>Arsenophonus</taxon>
    </lineage>
</organism>
<dbReference type="KEGG" id="ans:ArsFIN_07150"/>
<protein>
    <recommendedName>
        <fullName evidence="5">Phage transcriptional regulator</fullName>
    </recommendedName>
</protein>
<dbReference type="Proteomes" id="UP000295134">
    <property type="component" value="Chromosome"/>
</dbReference>
<gene>
    <name evidence="1" type="ORF">ArsFIN_07150</name>
    <name evidence="2" type="ORF">QE258_03005</name>
</gene>
<name>A0A4P7KUK0_9GAMM</name>
<proteinExistence type="predicted"/>
<reference evidence="2" key="2">
    <citation type="submission" date="2023-04" db="EMBL/GenBank/DDBJ databases">
        <title>Genome dynamics across the evolutionary transition to endosymbiosis.</title>
        <authorList>
            <person name="Siozios S."/>
            <person name="Nadal-Jimenez P."/>
            <person name="Azagi T."/>
            <person name="Sprong H."/>
            <person name="Frost C.L."/>
            <person name="Parratt S.R."/>
            <person name="Taylor G."/>
            <person name="Brettell L."/>
            <person name="Lew K.C."/>
            <person name="Croft L."/>
            <person name="King K.C."/>
            <person name="Brockhurst M.A."/>
            <person name="Hypsa V."/>
            <person name="Novakova E."/>
            <person name="Darby A.C."/>
            <person name="Hurst G.D.D."/>
        </authorList>
    </citation>
    <scope>NUCLEOTIDE SEQUENCE</scope>
    <source>
        <strain evidence="2">ANv_CAN</strain>
    </source>
</reference>